<dbReference type="SUPFAM" id="SSF55874">
    <property type="entry name" value="ATPase domain of HSP90 chaperone/DNA topoisomerase II/histidine kinase"/>
    <property type="match status" value="1"/>
</dbReference>
<evidence type="ECO:0000256" key="14">
    <source>
        <dbReference type="SAM" id="Phobius"/>
    </source>
</evidence>
<dbReference type="InterPro" id="IPR005467">
    <property type="entry name" value="His_kinase_dom"/>
</dbReference>
<dbReference type="SMART" id="SM00086">
    <property type="entry name" value="PAC"/>
    <property type="match status" value="1"/>
</dbReference>
<dbReference type="PROSITE" id="PS50113">
    <property type="entry name" value="PAC"/>
    <property type="match status" value="1"/>
</dbReference>
<dbReference type="Gene3D" id="3.30.450.20">
    <property type="entry name" value="PAS domain"/>
    <property type="match status" value="3"/>
</dbReference>
<dbReference type="InterPro" id="IPR000700">
    <property type="entry name" value="PAS-assoc_C"/>
</dbReference>
<accession>A0A176SYZ1</accession>
<dbReference type="GO" id="GO:0005524">
    <property type="term" value="F:ATP binding"/>
    <property type="evidence" value="ECO:0007669"/>
    <property type="project" value="UniProtKB-KW"/>
</dbReference>
<dbReference type="EC" id="2.7.13.3" evidence="3"/>
<dbReference type="CDD" id="cd00130">
    <property type="entry name" value="PAS"/>
    <property type="match status" value="1"/>
</dbReference>
<evidence type="ECO:0000256" key="7">
    <source>
        <dbReference type="ARBA" id="ARBA00022692"/>
    </source>
</evidence>
<dbReference type="InterPro" id="IPR035965">
    <property type="entry name" value="PAS-like_dom_sf"/>
</dbReference>
<dbReference type="InterPro" id="IPR036097">
    <property type="entry name" value="HisK_dim/P_sf"/>
</dbReference>
<keyword evidence="7 14" id="KW-0812">Transmembrane</keyword>
<dbReference type="Proteomes" id="UP000076923">
    <property type="component" value="Unassembled WGS sequence"/>
</dbReference>
<keyword evidence="14" id="KW-0472">Membrane</keyword>
<evidence type="ECO:0000256" key="1">
    <source>
        <dbReference type="ARBA" id="ARBA00000085"/>
    </source>
</evidence>
<evidence type="ECO:0000259" key="15">
    <source>
        <dbReference type="PROSITE" id="PS50109"/>
    </source>
</evidence>
<evidence type="ECO:0000256" key="2">
    <source>
        <dbReference type="ARBA" id="ARBA00004651"/>
    </source>
</evidence>
<dbReference type="InterPro" id="IPR003661">
    <property type="entry name" value="HisK_dim/P_dom"/>
</dbReference>
<dbReference type="InterPro" id="IPR052162">
    <property type="entry name" value="Sensor_kinase/Photoreceptor"/>
</dbReference>
<feature type="coiled-coil region" evidence="13">
    <location>
        <begin position="540"/>
        <end position="567"/>
    </location>
</feature>
<keyword evidence="8" id="KW-0547">Nucleotide-binding</keyword>
<evidence type="ECO:0000256" key="3">
    <source>
        <dbReference type="ARBA" id="ARBA00012438"/>
    </source>
</evidence>
<evidence type="ECO:0000256" key="12">
    <source>
        <dbReference type="ARBA" id="ARBA00023012"/>
    </source>
</evidence>
<name>A0A176SYZ1_9FLAO</name>
<dbReference type="Pfam" id="PF08447">
    <property type="entry name" value="PAS_3"/>
    <property type="match status" value="1"/>
</dbReference>
<evidence type="ECO:0000256" key="5">
    <source>
        <dbReference type="ARBA" id="ARBA00022553"/>
    </source>
</evidence>
<dbReference type="CDD" id="cd00082">
    <property type="entry name" value="HisKA"/>
    <property type="match status" value="1"/>
</dbReference>
<dbReference type="SMART" id="SM00387">
    <property type="entry name" value="HATPase_c"/>
    <property type="match status" value="1"/>
</dbReference>
<dbReference type="PANTHER" id="PTHR43304">
    <property type="entry name" value="PHYTOCHROME-LIKE PROTEIN CPH1"/>
    <property type="match status" value="1"/>
</dbReference>
<dbReference type="SMART" id="SM00091">
    <property type="entry name" value="PAS"/>
    <property type="match status" value="1"/>
</dbReference>
<keyword evidence="12" id="KW-0902">Two-component regulatory system</keyword>
<evidence type="ECO:0000313" key="19">
    <source>
        <dbReference type="Proteomes" id="UP000076923"/>
    </source>
</evidence>
<dbReference type="SMART" id="SM00388">
    <property type="entry name" value="HisKA"/>
    <property type="match status" value="1"/>
</dbReference>
<keyword evidence="19" id="KW-1185">Reference proteome</keyword>
<comment type="caution">
    <text evidence="18">The sequence shown here is derived from an EMBL/GenBank/DDBJ whole genome shotgun (WGS) entry which is preliminary data.</text>
</comment>
<dbReference type="GO" id="GO:0005886">
    <property type="term" value="C:plasma membrane"/>
    <property type="evidence" value="ECO:0007669"/>
    <property type="project" value="UniProtKB-SubCell"/>
</dbReference>
<proteinExistence type="predicted"/>
<feature type="domain" description="PAS" evidence="16">
    <location>
        <begin position="378"/>
        <end position="448"/>
    </location>
</feature>
<dbReference type="InterPro" id="IPR036890">
    <property type="entry name" value="HATPase_C_sf"/>
</dbReference>
<evidence type="ECO:0000256" key="6">
    <source>
        <dbReference type="ARBA" id="ARBA00022679"/>
    </source>
</evidence>
<reference evidence="18 19" key="1">
    <citation type="submission" date="2016-02" db="EMBL/GenBank/DDBJ databases">
        <title>Draft genome sequence of Polaribacter atrinae KACC17473.</title>
        <authorList>
            <person name="Shin S.-K."/>
            <person name="Yi H."/>
        </authorList>
    </citation>
    <scope>NUCLEOTIDE SEQUENCE [LARGE SCALE GENOMIC DNA]</scope>
    <source>
        <strain evidence="18 19">KACC 17473</strain>
    </source>
</reference>
<protein>
    <recommendedName>
        <fullName evidence="3">histidine kinase</fullName>
        <ecNumber evidence="3">2.7.13.3</ecNumber>
    </recommendedName>
</protein>
<dbReference type="Gene3D" id="1.10.287.130">
    <property type="match status" value="1"/>
</dbReference>
<dbReference type="Pfam" id="PF00512">
    <property type="entry name" value="HisKA"/>
    <property type="match status" value="1"/>
</dbReference>
<dbReference type="STRING" id="1333662.LPB303_16570"/>
<comment type="subcellular location">
    <subcellularLocation>
        <location evidence="2">Cell membrane</location>
        <topology evidence="2">Multi-pass membrane protein</topology>
    </subcellularLocation>
</comment>
<dbReference type="Pfam" id="PF02518">
    <property type="entry name" value="HATPase_c"/>
    <property type="match status" value="1"/>
</dbReference>
<dbReference type="NCBIfam" id="TIGR00229">
    <property type="entry name" value="sensory_box"/>
    <property type="match status" value="1"/>
</dbReference>
<evidence type="ECO:0000256" key="13">
    <source>
        <dbReference type="SAM" id="Coils"/>
    </source>
</evidence>
<evidence type="ECO:0000256" key="4">
    <source>
        <dbReference type="ARBA" id="ARBA00022475"/>
    </source>
</evidence>
<dbReference type="InterPro" id="IPR013655">
    <property type="entry name" value="PAS_fold_3"/>
</dbReference>
<keyword evidence="5" id="KW-0597">Phosphoprotein</keyword>
<dbReference type="RefSeq" id="WP_068452823.1">
    <property type="nucleotide sequence ID" value="NZ_CP150660.1"/>
</dbReference>
<evidence type="ECO:0000256" key="8">
    <source>
        <dbReference type="ARBA" id="ARBA00022741"/>
    </source>
</evidence>
<dbReference type="AlphaFoldDB" id="A0A176SYZ1"/>
<keyword evidence="6" id="KW-0808">Transferase</keyword>
<dbReference type="GO" id="GO:0000155">
    <property type="term" value="F:phosphorelay sensor kinase activity"/>
    <property type="evidence" value="ECO:0007669"/>
    <property type="project" value="InterPro"/>
</dbReference>
<comment type="catalytic activity">
    <reaction evidence="1">
        <text>ATP + protein L-histidine = ADP + protein N-phospho-L-histidine.</text>
        <dbReference type="EC" id="2.7.13.3"/>
    </reaction>
</comment>
<dbReference type="InterPro" id="IPR003594">
    <property type="entry name" value="HATPase_dom"/>
</dbReference>
<feature type="domain" description="PAC" evidence="17">
    <location>
        <begin position="452"/>
        <end position="504"/>
    </location>
</feature>
<evidence type="ECO:0000256" key="10">
    <source>
        <dbReference type="ARBA" id="ARBA00022840"/>
    </source>
</evidence>
<gene>
    <name evidence="18" type="ORF">LPB303_16570</name>
</gene>
<organism evidence="18 19">
    <name type="scientific">Polaribacter atrinae</name>
    <dbReference type="NCBI Taxonomy" id="1333662"/>
    <lineage>
        <taxon>Bacteria</taxon>
        <taxon>Pseudomonadati</taxon>
        <taxon>Bacteroidota</taxon>
        <taxon>Flavobacteriia</taxon>
        <taxon>Flavobacteriales</taxon>
        <taxon>Flavobacteriaceae</taxon>
    </lineage>
</organism>
<feature type="domain" description="Histidine kinase" evidence="15">
    <location>
        <begin position="574"/>
        <end position="783"/>
    </location>
</feature>
<dbReference type="SUPFAM" id="SSF47384">
    <property type="entry name" value="Homodimeric domain of signal transducing histidine kinase"/>
    <property type="match status" value="1"/>
</dbReference>
<dbReference type="InterPro" id="IPR029151">
    <property type="entry name" value="Sensor-like_sf"/>
</dbReference>
<sequence>MKFIQIKKLLLFFIPLTVITYLVIDNYYTIITKNQLEIIKNGAANDLNSKGILINDMYKYLAKDIDIIDWEYKKDFALDLEPNKDKLEAFFLHLANLQTTYDQVRFIDTLGNEIVRVDFDSINAAKVTDFKKLQNKSDRYYFKNAQKLEKDDIYFSNIDLNMEYGKIEIPYNPVLRVAKKVYTTDGNWNGVLIINYFMDNLFHKLSTQSNLEYASFELRTAEGFNLVSEDTHKNFKHITSSSDSLALYNTNQEFWNEIQKNPVGNYASKDVIYLYKKLKIDSNSTKSSHYKDNTSFLLIHKIDLKKIHASQFIYAIYKWGSFIIILVLILFVLLGIQYYNHKLHVQNKTLRGNNEELEGLKNKLQKTLRIKLDELKLTEKKFYSIFNNAGIGITLIDLAGKPVFTNKKLIDVLGYSEEELKQMTFSDFTHPDDLETDLILFNKLINRDISSYNIEKRYICKDTSVIWGDLSVSLLLNKENEIINIIGAVSDITERKEAQRETKNLKKIIHSLNYIASVLKIDSTENISEVNESVNLVKYIEKQSEDILNANKAREELLTNLEHKNTELNNYAHIVSHDLKSPLRSIYTLLNWIQEEPENTLTEESNMYAQLILENLEKMESLITGILSYSSIDDDKMSEYEINTHDLVNEIVKLILVPKSIEIKIDQNLPVVNGNKHRILQVFQNLIQNAIKSFTNETGKIEVGVKEMPDFWEFYVKDNGKGIEEKYFKKIFELFQSIDESETKSGIGLSIVKKVIHFYKGKIWVKSEVAKGTTFYFTLPKISNK</sequence>
<dbReference type="Gene3D" id="3.30.565.10">
    <property type="entry name" value="Histidine kinase-like ATPase, C-terminal domain"/>
    <property type="match status" value="1"/>
</dbReference>
<dbReference type="InterPro" id="IPR000014">
    <property type="entry name" value="PAS"/>
</dbReference>
<dbReference type="PANTHER" id="PTHR43304:SF1">
    <property type="entry name" value="PAC DOMAIN-CONTAINING PROTEIN"/>
    <property type="match status" value="1"/>
</dbReference>
<dbReference type="PRINTS" id="PR00344">
    <property type="entry name" value="BCTRLSENSOR"/>
</dbReference>
<dbReference type="FunFam" id="3.30.565.10:FF:000006">
    <property type="entry name" value="Sensor histidine kinase WalK"/>
    <property type="match status" value="1"/>
</dbReference>
<keyword evidence="10" id="KW-0067">ATP-binding</keyword>
<evidence type="ECO:0000259" key="17">
    <source>
        <dbReference type="PROSITE" id="PS50113"/>
    </source>
</evidence>
<dbReference type="PROSITE" id="PS50109">
    <property type="entry name" value="HIS_KIN"/>
    <property type="match status" value="1"/>
</dbReference>
<keyword evidence="9" id="KW-0418">Kinase</keyword>
<dbReference type="InterPro" id="IPR001610">
    <property type="entry name" value="PAC"/>
</dbReference>
<keyword evidence="13" id="KW-0175">Coiled coil</keyword>
<evidence type="ECO:0000313" key="18">
    <source>
        <dbReference type="EMBL" id="OAD40854.1"/>
    </source>
</evidence>
<dbReference type="EMBL" id="LVWE01000085">
    <property type="protein sequence ID" value="OAD40854.1"/>
    <property type="molecule type" value="Genomic_DNA"/>
</dbReference>
<keyword evidence="11 14" id="KW-1133">Transmembrane helix</keyword>
<evidence type="ECO:0000256" key="11">
    <source>
        <dbReference type="ARBA" id="ARBA00022989"/>
    </source>
</evidence>
<dbReference type="OrthoDB" id="9781208at2"/>
<evidence type="ECO:0000259" key="16">
    <source>
        <dbReference type="PROSITE" id="PS50112"/>
    </source>
</evidence>
<feature type="coiled-coil region" evidence="13">
    <location>
        <begin position="347"/>
        <end position="381"/>
    </location>
</feature>
<evidence type="ECO:0000256" key="9">
    <source>
        <dbReference type="ARBA" id="ARBA00022777"/>
    </source>
</evidence>
<keyword evidence="4" id="KW-1003">Cell membrane</keyword>
<dbReference type="SUPFAM" id="SSF103190">
    <property type="entry name" value="Sensory domain-like"/>
    <property type="match status" value="2"/>
</dbReference>
<dbReference type="SUPFAM" id="SSF55785">
    <property type="entry name" value="PYP-like sensor domain (PAS domain)"/>
    <property type="match status" value="1"/>
</dbReference>
<dbReference type="PROSITE" id="PS50112">
    <property type="entry name" value="PAS"/>
    <property type="match status" value="1"/>
</dbReference>
<feature type="transmembrane region" description="Helical" evidence="14">
    <location>
        <begin position="9"/>
        <end position="28"/>
    </location>
</feature>
<dbReference type="InterPro" id="IPR004358">
    <property type="entry name" value="Sig_transdc_His_kin-like_C"/>
</dbReference>
<feature type="transmembrane region" description="Helical" evidence="14">
    <location>
        <begin position="319"/>
        <end position="339"/>
    </location>
</feature>
<dbReference type="Pfam" id="PF21623">
    <property type="entry name" value="HK_sensor_dom_bact"/>
    <property type="match status" value="1"/>
</dbReference>
<dbReference type="InterPro" id="IPR048760">
    <property type="entry name" value="VP0354-like_sensor_dom"/>
</dbReference>